<keyword evidence="1" id="KW-1133">Transmembrane helix</keyword>
<protein>
    <submittedName>
        <fullName evidence="3">Uncharacterized protein conserved in bacteria</fullName>
    </submittedName>
</protein>
<feature type="transmembrane region" description="Helical" evidence="1">
    <location>
        <begin position="229"/>
        <end position="252"/>
    </location>
</feature>
<evidence type="ECO:0000313" key="3">
    <source>
        <dbReference type="EMBL" id="GAF26672.1"/>
    </source>
</evidence>
<feature type="transmembrane region" description="Helical" evidence="1">
    <location>
        <begin position="333"/>
        <end position="351"/>
    </location>
</feature>
<evidence type="ECO:0000259" key="2">
    <source>
        <dbReference type="Pfam" id="PF07670"/>
    </source>
</evidence>
<dbReference type="InterPro" id="IPR011642">
    <property type="entry name" value="Gate_dom"/>
</dbReference>
<feature type="transmembrane region" description="Helical" evidence="1">
    <location>
        <begin position="258"/>
        <end position="281"/>
    </location>
</feature>
<feature type="transmembrane region" description="Helical" evidence="1">
    <location>
        <begin position="92"/>
        <end position="112"/>
    </location>
</feature>
<dbReference type="InterPro" id="IPR014226">
    <property type="entry name" value="Spore_IM_YlbJ"/>
</dbReference>
<dbReference type="AlphaFoldDB" id="A0A0S6UH01"/>
<feature type="transmembrane region" description="Helical" evidence="1">
    <location>
        <begin position="383"/>
        <end position="406"/>
    </location>
</feature>
<keyword evidence="1" id="KW-0812">Transmembrane</keyword>
<proteinExistence type="predicted"/>
<feature type="transmembrane region" description="Helical" evidence="1">
    <location>
        <begin position="133"/>
        <end position="152"/>
    </location>
</feature>
<feature type="domain" description="Nucleoside transporter/FeoB GTPase Gate" evidence="2">
    <location>
        <begin position="53"/>
        <end position="150"/>
    </location>
</feature>
<feature type="transmembrane region" description="Helical" evidence="1">
    <location>
        <begin position="56"/>
        <end position="80"/>
    </location>
</feature>
<dbReference type="Pfam" id="PF07670">
    <property type="entry name" value="Gate"/>
    <property type="match status" value="1"/>
</dbReference>
<gene>
    <name evidence="3" type="ORF">MTY_2012</name>
</gene>
<keyword evidence="1" id="KW-0472">Membrane</keyword>
<evidence type="ECO:0000256" key="1">
    <source>
        <dbReference type="SAM" id="Phobius"/>
    </source>
</evidence>
<feature type="transmembrane region" description="Helical" evidence="1">
    <location>
        <begin position="301"/>
        <end position="321"/>
    </location>
</feature>
<name>A0A0S6UH01_NEOTH</name>
<feature type="transmembrane region" description="Helical" evidence="1">
    <location>
        <begin position="15"/>
        <end position="35"/>
    </location>
</feature>
<accession>A0A0S6UH01</accession>
<organism evidence="3">
    <name type="scientific">Moorella thermoacetica Y72</name>
    <dbReference type="NCBI Taxonomy" id="1325331"/>
    <lineage>
        <taxon>Bacteria</taxon>
        <taxon>Bacillati</taxon>
        <taxon>Bacillota</taxon>
        <taxon>Clostridia</taxon>
        <taxon>Neomoorellales</taxon>
        <taxon>Neomoorellaceae</taxon>
        <taxon>Neomoorella</taxon>
    </lineage>
</organism>
<sequence>MTAMRQPVFIISRGITPFLTAVAVVILALAIVLFPQPVFQAALRGLRAWWEIVVPALLPFFIISQLFMGLGIVHFLGVLLEPVMRPLFNVPGSGAFVMAMGYTSGAPISAILTSQLRQQQLVTRVEGERLICFTNNASPLFMLGAVAVGMLHNPTLGPALAGAHYGANLFLGVLFRFYGRRAPASPPGNHPLLSLPRRAWRAMIQAQQRDGRSLGQLLGDAVSHSFQTLITIGGFITLFSVIIQVAGMLGILDLLARLLLYAGHPLGLTPATAGALASGIFEMTMGTKFASEAPVPLGEQLTAISIIMGWAGLSVLGQVAAMTSKTDLRLGPFILARLLHGFLAAFMVQLFRGPARPVLGWLTGSHFLSPPVSWLSLGVHYTGFTLTLAALLLFLTVLGLFARLTLYRRF</sequence>
<dbReference type="EMBL" id="DF238840">
    <property type="protein sequence ID" value="GAF26672.1"/>
    <property type="molecule type" value="Genomic_DNA"/>
</dbReference>
<dbReference type="NCBIfam" id="TIGR02871">
    <property type="entry name" value="spore_ylbJ"/>
    <property type="match status" value="1"/>
</dbReference>
<reference evidence="3" key="1">
    <citation type="journal article" date="2014" name="Gene">
        <title>Genome-guided analysis of transformation efficiency and carbon dioxide assimilation by Moorella thermoacetica Y72.</title>
        <authorList>
            <person name="Tsukahara K."/>
            <person name="Kita A."/>
            <person name="Nakashimada Y."/>
            <person name="Hoshino T."/>
            <person name="Murakami K."/>
        </authorList>
    </citation>
    <scope>NUCLEOTIDE SEQUENCE [LARGE SCALE GENOMIC DNA]</scope>
    <source>
        <strain evidence="3">Y72</strain>
    </source>
</reference>
<dbReference type="Proteomes" id="UP000063718">
    <property type="component" value="Unassembled WGS sequence"/>
</dbReference>